<name>A0A9W6W5S4_9ACTN</name>
<proteinExistence type="predicted"/>
<dbReference type="Pfam" id="PF00903">
    <property type="entry name" value="Glyoxalase"/>
    <property type="match status" value="2"/>
</dbReference>
<dbReference type="PROSITE" id="PS51819">
    <property type="entry name" value="VOC"/>
    <property type="match status" value="2"/>
</dbReference>
<organism evidence="2 3">
    <name type="scientific">Actinorhabdospora filicis</name>
    <dbReference type="NCBI Taxonomy" id="1785913"/>
    <lineage>
        <taxon>Bacteria</taxon>
        <taxon>Bacillati</taxon>
        <taxon>Actinomycetota</taxon>
        <taxon>Actinomycetes</taxon>
        <taxon>Micromonosporales</taxon>
        <taxon>Micromonosporaceae</taxon>
        <taxon>Actinorhabdospora</taxon>
    </lineage>
</organism>
<keyword evidence="3" id="KW-1185">Reference proteome</keyword>
<reference evidence="2" key="1">
    <citation type="submission" date="2023-03" db="EMBL/GenBank/DDBJ databases">
        <title>Actinorhabdospora filicis NBRC 111898.</title>
        <authorList>
            <person name="Ichikawa N."/>
            <person name="Sato H."/>
            <person name="Tonouchi N."/>
        </authorList>
    </citation>
    <scope>NUCLEOTIDE SEQUENCE</scope>
    <source>
        <strain evidence="2">NBRC 111898</strain>
    </source>
</reference>
<dbReference type="InterPro" id="IPR004360">
    <property type="entry name" value="Glyas_Fos-R_dOase_dom"/>
</dbReference>
<dbReference type="CDD" id="cd07247">
    <property type="entry name" value="SgaA_N_like"/>
    <property type="match status" value="2"/>
</dbReference>
<dbReference type="Proteomes" id="UP001165079">
    <property type="component" value="Unassembled WGS sequence"/>
</dbReference>
<dbReference type="InterPro" id="IPR052164">
    <property type="entry name" value="Anthracycline_SecMetBiosynth"/>
</dbReference>
<evidence type="ECO:0000259" key="1">
    <source>
        <dbReference type="PROSITE" id="PS51819"/>
    </source>
</evidence>
<dbReference type="Gene3D" id="3.10.180.10">
    <property type="entry name" value="2,3-Dihydroxybiphenyl 1,2-Dioxygenase, domain 1"/>
    <property type="match status" value="2"/>
</dbReference>
<feature type="domain" description="VOC" evidence="1">
    <location>
        <begin position="7"/>
        <end position="119"/>
    </location>
</feature>
<gene>
    <name evidence="2" type="ORF">Afil01_55140</name>
</gene>
<dbReference type="RefSeq" id="WP_285665953.1">
    <property type="nucleotide sequence ID" value="NZ_BSTX01000004.1"/>
</dbReference>
<protein>
    <submittedName>
        <fullName evidence="2">Hydroxylase</fullName>
    </submittedName>
</protein>
<dbReference type="AlphaFoldDB" id="A0A9W6W5S4"/>
<dbReference type="EMBL" id="BSTX01000004">
    <property type="protein sequence ID" value="GLZ80707.1"/>
    <property type="molecule type" value="Genomic_DNA"/>
</dbReference>
<sequence>MSYTDGEPNWVDLGSPDLEASKQFYAQLFGWEFTDLGPEAGHYHFVLSGGKQVGGLGPLQPGQSAAWTTYFQVPDADATTKAVTGAGGTVRFPVMDVMGQNDIAGFSDPSGGEFAVSRPKLHAGAEVMYELNTPCWFEYSAREVKDARDFYASVFGWGVQQTDITENEYLTLKAPGAEREFGALMPNPMLPEGHAAYWGIYFAVTDVDSLVAKAGDMGGTVLMPPTSMENVGRLAALTDQHGAIFSLLAPAPQG</sequence>
<dbReference type="InterPro" id="IPR029068">
    <property type="entry name" value="Glyas_Bleomycin-R_OHBP_Dase"/>
</dbReference>
<evidence type="ECO:0000313" key="2">
    <source>
        <dbReference type="EMBL" id="GLZ80707.1"/>
    </source>
</evidence>
<evidence type="ECO:0000313" key="3">
    <source>
        <dbReference type="Proteomes" id="UP001165079"/>
    </source>
</evidence>
<dbReference type="InterPro" id="IPR037523">
    <property type="entry name" value="VOC_core"/>
</dbReference>
<dbReference type="SUPFAM" id="SSF54593">
    <property type="entry name" value="Glyoxalase/Bleomycin resistance protein/Dihydroxybiphenyl dioxygenase"/>
    <property type="match status" value="2"/>
</dbReference>
<accession>A0A9W6W5S4</accession>
<dbReference type="PANTHER" id="PTHR33993:SF10">
    <property type="entry name" value="CONSERVED PROTEIN"/>
    <property type="match status" value="1"/>
</dbReference>
<comment type="caution">
    <text evidence="2">The sequence shown here is derived from an EMBL/GenBank/DDBJ whole genome shotgun (WGS) entry which is preliminary data.</text>
</comment>
<feature type="domain" description="VOC" evidence="1">
    <location>
        <begin position="133"/>
        <end position="250"/>
    </location>
</feature>
<dbReference type="PANTHER" id="PTHR33993">
    <property type="entry name" value="GLYOXALASE-RELATED"/>
    <property type="match status" value="1"/>
</dbReference>